<dbReference type="Gene3D" id="2.40.50.1020">
    <property type="entry name" value="LytTr DNA-binding domain"/>
    <property type="match status" value="1"/>
</dbReference>
<evidence type="ECO:0000259" key="3">
    <source>
        <dbReference type="PROSITE" id="PS50930"/>
    </source>
</evidence>
<dbReference type="InterPro" id="IPR001789">
    <property type="entry name" value="Sig_transdc_resp-reg_receiver"/>
</dbReference>
<evidence type="ECO:0000256" key="1">
    <source>
        <dbReference type="PROSITE-ProRule" id="PRU00169"/>
    </source>
</evidence>
<dbReference type="SUPFAM" id="SSF52172">
    <property type="entry name" value="CheY-like"/>
    <property type="match status" value="1"/>
</dbReference>
<comment type="caution">
    <text evidence="4">The sequence shown here is derived from an EMBL/GenBank/DDBJ whole genome shotgun (WGS) entry which is preliminary data.</text>
</comment>
<keyword evidence="1" id="KW-0597">Phosphoprotein</keyword>
<dbReference type="Pfam" id="PF04397">
    <property type="entry name" value="LytTR"/>
    <property type="match status" value="1"/>
</dbReference>
<evidence type="ECO:0000313" key="5">
    <source>
        <dbReference type="Proteomes" id="UP001139461"/>
    </source>
</evidence>
<dbReference type="Pfam" id="PF00072">
    <property type="entry name" value="Response_reg"/>
    <property type="match status" value="1"/>
</dbReference>
<dbReference type="InterPro" id="IPR011006">
    <property type="entry name" value="CheY-like_superfamily"/>
</dbReference>
<dbReference type="AlphaFoldDB" id="A0A9X1U2H1"/>
<reference evidence="4" key="1">
    <citation type="submission" date="2021-09" db="EMBL/GenBank/DDBJ databases">
        <title>Genome of Aequorivita sp. strain F47161.</title>
        <authorList>
            <person name="Wang Y."/>
        </authorList>
    </citation>
    <scope>NUCLEOTIDE SEQUENCE</scope>
    <source>
        <strain evidence="4">F47161</strain>
    </source>
</reference>
<feature type="domain" description="HTH LytTR-type" evidence="3">
    <location>
        <begin position="191"/>
        <end position="295"/>
    </location>
</feature>
<proteinExistence type="predicted"/>
<feature type="domain" description="Response regulatory" evidence="2">
    <location>
        <begin position="40"/>
        <end position="153"/>
    </location>
</feature>
<dbReference type="InterPro" id="IPR046947">
    <property type="entry name" value="LytR-like"/>
</dbReference>
<dbReference type="PANTHER" id="PTHR37299">
    <property type="entry name" value="TRANSCRIPTIONAL REGULATOR-RELATED"/>
    <property type="match status" value="1"/>
</dbReference>
<dbReference type="InterPro" id="IPR007492">
    <property type="entry name" value="LytTR_DNA-bd_dom"/>
</dbReference>
<organism evidence="4 5">
    <name type="scientific">Aequorivita vitellina</name>
    <dbReference type="NCBI Taxonomy" id="2874475"/>
    <lineage>
        <taxon>Bacteria</taxon>
        <taxon>Pseudomonadati</taxon>
        <taxon>Bacteroidota</taxon>
        <taxon>Flavobacteriia</taxon>
        <taxon>Flavobacteriales</taxon>
        <taxon>Flavobacteriaceae</taxon>
        <taxon>Aequorivita</taxon>
    </lineage>
</organism>
<sequence length="295" mass="34152">MSLKYNYSETDKFKLVDIINRFATFTFKIPTKLLHSTKISCLIIDDEPLARKRLLTLVEQMDTLQLLGQCKTGKEAVKNIEALEPDLVFLDIQMKDMSGFDVLQKLKSPKKPMVIFVTAFDTYAVKAFDAFALDYLLKPYKKERFQQAVARAEQHFKNNTSNTLESNFEKLLHYFEAEKTDNPKTASKTKLPIKTGNTVSFIPYSEIQYILASGSYVEICTLDKKHVLRDSLQNIIEEIDNNTMLRIHRSTIINMSFLDKVIHSNFGEIDVKMKDESRFRVSKSYRKDFQQKLGV</sequence>
<dbReference type="Gene3D" id="3.40.50.2300">
    <property type="match status" value="1"/>
</dbReference>
<evidence type="ECO:0000259" key="2">
    <source>
        <dbReference type="PROSITE" id="PS50110"/>
    </source>
</evidence>
<accession>A0A9X1U2H1</accession>
<dbReference type="GO" id="GO:0003677">
    <property type="term" value="F:DNA binding"/>
    <property type="evidence" value="ECO:0007669"/>
    <property type="project" value="InterPro"/>
</dbReference>
<dbReference type="SMART" id="SM00448">
    <property type="entry name" value="REC"/>
    <property type="match status" value="1"/>
</dbReference>
<protein>
    <submittedName>
        <fullName evidence="4">Response regulator transcription factor</fullName>
    </submittedName>
</protein>
<dbReference type="Proteomes" id="UP001139461">
    <property type="component" value="Unassembled WGS sequence"/>
</dbReference>
<dbReference type="RefSeq" id="WP_237602357.1">
    <property type="nucleotide sequence ID" value="NZ_JAIRBA010000008.1"/>
</dbReference>
<dbReference type="FunFam" id="3.40.50.2300:FF:000051">
    <property type="entry name" value="Two-component response regulator yehT"/>
    <property type="match status" value="1"/>
</dbReference>
<gene>
    <name evidence="4" type="ORF">K8089_05895</name>
</gene>
<dbReference type="PROSITE" id="PS50110">
    <property type="entry name" value="RESPONSE_REGULATORY"/>
    <property type="match status" value="1"/>
</dbReference>
<dbReference type="PROSITE" id="PS50930">
    <property type="entry name" value="HTH_LYTTR"/>
    <property type="match status" value="1"/>
</dbReference>
<dbReference type="GO" id="GO:0000156">
    <property type="term" value="F:phosphorelay response regulator activity"/>
    <property type="evidence" value="ECO:0007669"/>
    <property type="project" value="InterPro"/>
</dbReference>
<keyword evidence="5" id="KW-1185">Reference proteome</keyword>
<evidence type="ECO:0000313" key="4">
    <source>
        <dbReference type="EMBL" id="MCG2418548.1"/>
    </source>
</evidence>
<name>A0A9X1U2H1_9FLAO</name>
<dbReference type="EMBL" id="JAIRBA010000008">
    <property type="protein sequence ID" value="MCG2418548.1"/>
    <property type="molecule type" value="Genomic_DNA"/>
</dbReference>
<dbReference type="SMART" id="SM00850">
    <property type="entry name" value="LytTR"/>
    <property type="match status" value="1"/>
</dbReference>
<feature type="modified residue" description="4-aspartylphosphate" evidence="1">
    <location>
        <position position="91"/>
    </location>
</feature>
<dbReference type="PANTHER" id="PTHR37299:SF1">
    <property type="entry name" value="STAGE 0 SPORULATION PROTEIN A HOMOLOG"/>
    <property type="match status" value="1"/>
</dbReference>